<dbReference type="CDD" id="cd00130">
    <property type="entry name" value="PAS"/>
    <property type="match status" value="4"/>
</dbReference>
<dbReference type="Gene3D" id="3.30.70.270">
    <property type="match status" value="1"/>
</dbReference>
<dbReference type="InterPro" id="IPR001610">
    <property type="entry name" value="PAC"/>
</dbReference>
<dbReference type="SMART" id="SM00086">
    <property type="entry name" value="PAC"/>
    <property type="match status" value="4"/>
</dbReference>
<reference evidence="5 6" key="1">
    <citation type="submission" date="2018-01" db="EMBL/GenBank/DDBJ databases">
        <title>Deinococcus koreensis sp. nov., a radiation-resistant bacterium isolated from river water.</title>
        <authorList>
            <person name="Choi A."/>
        </authorList>
    </citation>
    <scope>NUCLEOTIDE SEQUENCE [LARGE SCALE GENOMIC DNA]</scope>
    <source>
        <strain evidence="5 6">SJW1-2</strain>
    </source>
</reference>
<keyword evidence="6" id="KW-1185">Reference proteome</keyword>
<dbReference type="InterPro" id="IPR013655">
    <property type="entry name" value="PAS_fold_3"/>
</dbReference>
<dbReference type="InterPro" id="IPR043128">
    <property type="entry name" value="Rev_trsase/Diguanyl_cyclase"/>
</dbReference>
<dbReference type="Gene3D" id="3.20.20.450">
    <property type="entry name" value="EAL domain"/>
    <property type="match status" value="1"/>
</dbReference>
<dbReference type="Pfam" id="PF00990">
    <property type="entry name" value="GGDEF"/>
    <property type="match status" value="1"/>
</dbReference>
<gene>
    <name evidence="5" type="ORF">CVO96_20325</name>
</gene>
<dbReference type="PROSITE" id="PS50112">
    <property type="entry name" value="PAS"/>
    <property type="match status" value="3"/>
</dbReference>
<evidence type="ECO:0000259" key="1">
    <source>
        <dbReference type="PROSITE" id="PS50112"/>
    </source>
</evidence>
<dbReference type="CDD" id="cd01949">
    <property type="entry name" value="GGDEF"/>
    <property type="match status" value="1"/>
</dbReference>
<dbReference type="PANTHER" id="PTHR44757">
    <property type="entry name" value="DIGUANYLATE CYCLASE DGCP"/>
    <property type="match status" value="1"/>
</dbReference>
<comment type="caution">
    <text evidence="5">The sequence shown here is derived from an EMBL/GenBank/DDBJ whole genome shotgun (WGS) entry which is preliminary data.</text>
</comment>
<feature type="domain" description="PAC" evidence="2">
    <location>
        <begin position="206"/>
        <end position="259"/>
    </location>
</feature>
<dbReference type="PROSITE" id="PS50883">
    <property type="entry name" value="EAL"/>
    <property type="match status" value="1"/>
</dbReference>
<evidence type="ECO:0000259" key="3">
    <source>
        <dbReference type="PROSITE" id="PS50883"/>
    </source>
</evidence>
<dbReference type="RefSeq" id="WP_103314300.1">
    <property type="nucleotide sequence ID" value="NZ_PPPD01000005.1"/>
</dbReference>
<feature type="domain" description="PAS" evidence="1">
    <location>
        <begin position="384"/>
        <end position="457"/>
    </location>
</feature>
<dbReference type="CDD" id="cd01948">
    <property type="entry name" value="EAL"/>
    <property type="match status" value="1"/>
</dbReference>
<dbReference type="Pfam" id="PF08447">
    <property type="entry name" value="PAS_3"/>
    <property type="match status" value="1"/>
</dbReference>
<dbReference type="SMART" id="SM00052">
    <property type="entry name" value="EAL"/>
    <property type="match status" value="1"/>
</dbReference>
<dbReference type="Proteomes" id="UP000236379">
    <property type="component" value="Unassembled WGS sequence"/>
</dbReference>
<dbReference type="InterPro" id="IPR000014">
    <property type="entry name" value="PAS"/>
</dbReference>
<evidence type="ECO:0000259" key="2">
    <source>
        <dbReference type="PROSITE" id="PS50113"/>
    </source>
</evidence>
<dbReference type="InterPro" id="IPR029787">
    <property type="entry name" value="Nucleotide_cyclase"/>
</dbReference>
<dbReference type="SUPFAM" id="SSF55785">
    <property type="entry name" value="PYP-like sensor domain (PAS domain)"/>
    <property type="match status" value="4"/>
</dbReference>
<dbReference type="Pfam" id="PF00989">
    <property type="entry name" value="PAS"/>
    <property type="match status" value="2"/>
</dbReference>
<proteinExistence type="predicted"/>
<dbReference type="SMART" id="SM00091">
    <property type="entry name" value="PAS"/>
    <property type="match status" value="4"/>
</dbReference>
<dbReference type="PROSITE" id="PS50113">
    <property type="entry name" value="PAC"/>
    <property type="match status" value="2"/>
</dbReference>
<dbReference type="OrthoDB" id="9816034at2"/>
<evidence type="ECO:0000313" key="5">
    <source>
        <dbReference type="EMBL" id="PNY79261.1"/>
    </source>
</evidence>
<dbReference type="Gene3D" id="3.30.450.20">
    <property type="entry name" value="PAS domain"/>
    <property type="match status" value="4"/>
</dbReference>
<accession>A0A2K3URU1</accession>
<dbReference type="FunFam" id="3.30.70.270:FF:000001">
    <property type="entry name" value="Diguanylate cyclase domain protein"/>
    <property type="match status" value="1"/>
</dbReference>
<feature type="domain" description="PAC" evidence="2">
    <location>
        <begin position="332"/>
        <end position="383"/>
    </location>
</feature>
<dbReference type="EMBL" id="PPPD01000005">
    <property type="protein sequence ID" value="PNY79261.1"/>
    <property type="molecule type" value="Genomic_DNA"/>
</dbReference>
<dbReference type="SUPFAM" id="SSF141868">
    <property type="entry name" value="EAL domain-like"/>
    <property type="match status" value="1"/>
</dbReference>
<evidence type="ECO:0008006" key="7">
    <source>
        <dbReference type="Google" id="ProtNLM"/>
    </source>
</evidence>
<dbReference type="InterPro" id="IPR035919">
    <property type="entry name" value="EAL_sf"/>
</dbReference>
<feature type="domain" description="GGDEF" evidence="4">
    <location>
        <begin position="546"/>
        <end position="679"/>
    </location>
</feature>
<feature type="domain" description="EAL" evidence="3">
    <location>
        <begin position="688"/>
        <end position="942"/>
    </location>
</feature>
<organism evidence="5 6">
    <name type="scientific">Deinococcus koreensis</name>
    <dbReference type="NCBI Taxonomy" id="2054903"/>
    <lineage>
        <taxon>Bacteria</taxon>
        <taxon>Thermotogati</taxon>
        <taxon>Deinococcota</taxon>
        <taxon>Deinococci</taxon>
        <taxon>Deinococcales</taxon>
        <taxon>Deinococcaceae</taxon>
        <taxon>Deinococcus</taxon>
    </lineage>
</organism>
<dbReference type="InterPro" id="IPR000160">
    <property type="entry name" value="GGDEF_dom"/>
</dbReference>
<dbReference type="InterPro" id="IPR013767">
    <property type="entry name" value="PAS_fold"/>
</dbReference>
<dbReference type="InterPro" id="IPR013656">
    <property type="entry name" value="PAS_4"/>
</dbReference>
<dbReference type="InterPro" id="IPR035965">
    <property type="entry name" value="PAS-like_dom_sf"/>
</dbReference>
<sequence length="953" mass="106399">MIDQARMFASVFQHAALGMVVSTLDGRYLAVNAAMCQMLGYSAEEIQALSFRGLTHPDDLHDDLNRLLALNSGALETMQVSKRYLHRSGRVVRAQITVTVITEHGVPAYYVNQVQDVTDRHDREEQLRVLEERWKFALEGSREGVWDWFPQSGQLYLSARWKEILGYAEDDFEATPAAWLAQVHPDDRPALLPLYERHAAGETHSYEYEHRMRHRDGRWRWVLLRGRISARDEQGQPLRVTGTLKDIDGRVHAQQELARARRHLQGILDNLPAMVGYWDAQGRNRFGNAAYLDWFGHHPDTLRGRHISDIIGAELYALNRRHIEGALAGERQHFEREIVDASGCPRYTQATYVPDIQDGEVQGFFALISDITARRTAELEVIEQREWAQTTLNSIGDAVITTDPAGQVTFMNPVAEELTGWNRAQAQGLAIERVMDLRDAACEQPALNPLRLALQERRVVGMELDATLKAAGGQSYSIADSAAPIVGADGRLLGAVVVFHNVSEARAMAVRMSHLAQHDALTELPNRVLLHDRTQQALAHHRRHATPFAVVFMDLDHFKHINDTLGHQAGDRLLQLVSTRLGRLLRETDTVSRQGGDEFVLLLAEVQDNHAVRRIIDRVVTALAEPYDLDGQLLTVTFSIGIALCPDDGQDVDTLMKHADAAMYVAKREGRNRSHFFSAEILHAIEARHHLEQRLRRALKNQEFRLHFQPRIDAERRSLTGLEALVRWQVPGEPLIAPGAFIPVAEETGLIVPLGEWVLETACHQARSWLDGLGVAIPVSVNIASPQFAHPDFVAHVERTLSASRLPPHLLELEITESMLIGNAAQARDRLQTLKALGVRLSIDDFGTGYSSLSYLKLLPVDTLKIDRSFVRDLTTDHNDLAIVSAVIGIAGALGLQVMAEGVETAEQAQALIGLGCRGMQGFYFARPMPSEDVPSWLRGWAPAILVPMLGAE</sequence>
<name>A0A2K3URU1_9DEIO</name>
<dbReference type="NCBIfam" id="TIGR00229">
    <property type="entry name" value="sensory_box"/>
    <property type="match status" value="4"/>
</dbReference>
<dbReference type="PROSITE" id="PS50887">
    <property type="entry name" value="GGDEF"/>
    <property type="match status" value="1"/>
</dbReference>
<evidence type="ECO:0000313" key="6">
    <source>
        <dbReference type="Proteomes" id="UP000236379"/>
    </source>
</evidence>
<dbReference type="GO" id="GO:0006355">
    <property type="term" value="P:regulation of DNA-templated transcription"/>
    <property type="evidence" value="ECO:0007669"/>
    <property type="project" value="InterPro"/>
</dbReference>
<dbReference type="AlphaFoldDB" id="A0A2K3URU1"/>
<protein>
    <recommendedName>
        <fullName evidence="7">GGDEF domain-containing protein</fullName>
    </recommendedName>
</protein>
<dbReference type="SMART" id="SM00267">
    <property type="entry name" value="GGDEF"/>
    <property type="match status" value="1"/>
</dbReference>
<dbReference type="InterPro" id="IPR052155">
    <property type="entry name" value="Biofilm_reg_signaling"/>
</dbReference>
<evidence type="ECO:0000259" key="4">
    <source>
        <dbReference type="PROSITE" id="PS50887"/>
    </source>
</evidence>
<feature type="domain" description="PAS" evidence="1">
    <location>
        <begin position="260"/>
        <end position="330"/>
    </location>
</feature>
<dbReference type="SUPFAM" id="SSF55073">
    <property type="entry name" value="Nucleotide cyclase"/>
    <property type="match status" value="1"/>
</dbReference>
<feature type="domain" description="PAS" evidence="1">
    <location>
        <begin position="4"/>
        <end position="59"/>
    </location>
</feature>
<dbReference type="FunFam" id="3.20.20.450:FF:000001">
    <property type="entry name" value="Cyclic di-GMP phosphodiesterase yahA"/>
    <property type="match status" value="1"/>
</dbReference>
<dbReference type="InterPro" id="IPR000700">
    <property type="entry name" value="PAS-assoc_C"/>
</dbReference>
<dbReference type="Pfam" id="PF00563">
    <property type="entry name" value="EAL"/>
    <property type="match status" value="1"/>
</dbReference>
<dbReference type="InterPro" id="IPR001633">
    <property type="entry name" value="EAL_dom"/>
</dbReference>
<dbReference type="PANTHER" id="PTHR44757:SF4">
    <property type="entry name" value="DIGUANYLATE CYCLASE DGCE-RELATED"/>
    <property type="match status" value="1"/>
</dbReference>
<dbReference type="Pfam" id="PF08448">
    <property type="entry name" value="PAS_4"/>
    <property type="match status" value="1"/>
</dbReference>
<dbReference type="NCBIfam" id="TIGR00254">
    <property type="entry name" value="GGDEF"/>
    <property type="match status" value="1"/>
</dbReference>